<dbReference type="EMBL" id="CP060780">
    <property type="protein sequence ID" value="QNP43900.1"/>
    <property type="molecule type" value="Genomic_DNA"/>
</dbReference>
<dbReference type="RefSeq" id="WP_187715324.1">
    <property type="nucleotide sequence ID" value="NZ_BAABJC010000001.1"/>
</dbReference>
<protein>
    <submittedName>
        <fullName evidence="2">Uncharacterized protein</fullName>
    </submittedName>
</protein>
<accession>A0ABX6T295</accession>
<dbReference type="Proteomes" id="UP000516134">
    <property type="component" value="Chromosome"/>
</dbReference>
<keyword evidence="3" id="KW-1185">Reference proteome</keyword>
<keyword evidence="1" id="KW-0472">Membrane</keyword>
<feature type="transmembrane region" description="Helical" evidence="1">
    <location>
        <begin position="21"/>
        <end position="40"/>
    </location>
</feature>
<proteinExistence type="predicted"/>
<gene>
    <name evidence="2" type="ORF">H9L15_04565</name>
</gene>
<keyword evidence="1" id="KW-1133">Transmembrane helix</keyword>
<name>A0ABX6T295_9SPHN</name>
<evidence type="ECO:0000313" key="2">
    <source>
        <dbReference type="EMBL" id="QNP43900.1"/>
    </source>
</evidence>
<organism evidence="2 3">
    <name type="scientific">Sphingomonas daechungensis</name>
    <dbReference type="NCBI Taxonomy" id="1176646"/>
    <lineage>
        <taxon>Bacteria</taxon>
        <taxon>Pseudomonadati</taxon>
        <taxon>Pseudomonadota</taxon>
        <taxon>Alphaproteobacteria</taxon>
        <taxon>Sphingomonadales</taxon>
        <taxon>Sphingomonadaceae</taxon>
        <taxon>Sphingomonas</taxon>
    </lineage>
</organism>
<evidence type="ECO:0000313" key="3">
    <source>
        <dbReference type="Proteomes" id="UP000516134"/>
    </source>
</evidence>
<evidence type="ECO:0000256" key="1">
    <source>
        <dbReference type="SAM" id="Phobius"/>
    </source>
</evidence>
<sequence>MRSLREALAAPSGMLGQLMTAAFWNLLALVLLLAINFLFLSPAGLQPSGAKAIKLSGSLLTR</sequence>
<keyword evidence="1" id="KW-0812">Transmembrane</keyword>
<reference evidence="2 3" key="1">
    <citation type="submission" date="2020-08" db="EMBL/GenBank/DDBJ databases">
        <title>Genome sequence of Sphingomonas daechungensis KACC 18115T.</title>
        <authorList>
            <person name="Hyun D.-W."/>
            <person name="Bae J.-W."/>
        </authorList>
    </citation>
    <scope>NUCLEOTIDE SEQUENCE [LARGE SCALE GENOMIC DNA]</scope>
    <source>
        <strain evidence="2 3">KACC 18115</strain>
    </source>
</reference>